<keyword evidence="3 5" id="KW-1133">Transmembrane helix</keyword>
<reference evidence="7 8" key="1">
    <citation type="submission" date="2014-09" db="EMBL/GenBank/DDBJ databases">
        <authorList>
            <person name="Martin A.A."/>
        </authorList>
    </citation>
    <scope>NUCLEOTIDE SEQUENCE</scope>
    <source>
        <strain evidence="8">ED321</strain>
        <strain evidence="7">ED321 Heterogonic</strain>
    </source>
</reference>
<evidence type="ECO:0000256" key="3">
    <source>
        <dbReference type="ARBA" id="ARBA00022989"/>
    </source>
</evidence>
<dbReference type="CTD" id="36383686"/>
<dbReference type="Pfam" id="PF00916">
    <property type="entry name" value="Sulfate_transp"/>
    <property type="match status" value="1"/>
</dbReference>
<sequence>MVVLPKEDILLSRKTFLTQEQFDNIHQFSPPPKSSIINNFGKFLTKPFGSVIQFLYFIISFVPILRWLPNYSIKNSLTGDVMSGITIGIVQVPQGIAYALLTGVDPIYGLYSSFFAIVFYMFFGTSKYVSIGSFAIVSLMTGVAANNVMMKIEKEALTQQVYYLGKHSGKQIDMNNLTEILSNEFKNLDRITLVTTLTFFVGLIQITLGMLHFDFLASYLSDQVVSGFAVGAAVHVCVVQFNKLFQLESKTFNGFGYIIKQFIDVCARINHMNLPSALISLFGFLFLYFGKDFVNVYYKKELPLPIPFDFLLVGITTYGSYLFQFHEKFSVKIVNEVPTGLQYPTLPRFDLFPYMLSEIAEISIVIIAIHLSMCKIFNSKMGTKTDNNQELYAIGFTAMISSFFKVYPVSSALGRSMLNVECGATTQLAGFFTALVLLSVILFLGPLLASLPMCILAVIIIFSMKSIFSKIKELKSLWSISKIDFLIWVVSFLATTVFNVMQGLLISISFALATVIFRMQWPKWYELSRLGETEEYRDVGRYGNNEIINNVIIFRFDAPLLFINVDHFQKSLDTALKKFKNYESKFNSIDEDLPGSNNNDITITSQMVNKSLFEKIGVLPSKNEKDNCIKHLVIDCSGFTVVDYTSITALMNLFHKFGKKNITIYFAGAKAPIRDQFEKCGFYIKVPKSFFYPTIHDAILAIKSLSGPEFTKTFIPQPINLTRKRGSIFYQSQMDFRTVDSEIPDVTLYN</sequence>
<proteinExistence type="predicted"/>
<dbReference type="InterPro" id="IPR036513">
    <property type="entry name" value="STAS_dom_sf"/>
</dbReference>
<gene>
    <name evidence="7 9 10" type="ORF">SRAE_X000063300</name>
</gene>
<dbReference type="OrthoDB" id="288203at2759"/>
<evidence type="ECO:0000256" key="5">
    <source>
        <dbReference type="SAM" id="Phobius"/>
    </source>
</evidence>
<evidence type="ECO:0000313" key="8">
    <source>
        <dbReference type="Proteomes" id="UP000035682"/>
    </source>
</evidence>
<dbReference type="PROSITE" id="PS50801">
    <property type="entry name" value="STAS"/>
    <property type="match status" value="1"/>
</dbReference>
<dbReference type="InterPro" id="IPR011547">
    <property type="entry name" value="SLC26A/SulP_dom"/>
</dbReference>
<feature type="transmembrane region" description="Helical" evidence="5">
    <location>
        <begin position="391"/>
        <end position="409"/>
    </location>
</feature>
<dbReference type="GeneID" id="36383686"/>
<dbReference type="OMA" id="KEERWCS"/>
<comment type="subcellular location">
    <subcellularLocation>
        <location evidence="1">Membrane</location>
        <topology evidence="1">Multi-pass membrane protein</topology>
    </subcellularLocation>
</comment>
<dbReference type="NCBIfam" id="TIGR00815">
    <property type="entry name" value="sulP"/>
    <property type="match status" value="1"/>
</dbReference>
<dbReference type="Pfam" id="PF01740">
    <property type="entry name" value="STAS"/>
    <property type="match status" value="1"/>
</dbReference>
<evidence type="ECO:0000259" key="6">
    <source>
        <dbReference type="PROSITE" id="PS50801"/>
    </source>
</evidence>
<evidence type="ECO:0000313" key="10">
    <source>
        <dbReference type="WormBase" id="SRAE_X000063300"/>
    </source>
</evidence>
<dbReference type="RefSeq" id="XP_024510502.1">
    <property type="nucleotide sequence ID" value="XM_024645000.1"/>
</dbReference>
<feature type="domain" description="STAS" evidence="6">
    <location>
        <begin position="541"/>
        <end position="702"/>
    </location>
</feature>
<name>A0A090LNI2_STRRB</name>
<keyword evidence="4 5" id="KW-0472">Membrane</keyword>
<evidence type="ECO:0000256" key="2">
    <source>
        <dbReference type="ARBA" id="ARBA00022692"/>
    </source>
</evidence>
<evidence type="ECO:0000256" key="1">
    <source>
        <dbReference type="ARBA" id="ARBA00004141"/>
    </source>
</evidence>
<dbReference type="STRING" id="34506.A0A090LNI2"/>
<dbReference type="WormBase" id="SRAE_X000063300">
    <property type="protein sequence ID" value="SRP10628"/>
    <property type="gene ID" value="WBGene00266192"/>
</dbReference>
<keyword evidence="8" id="KW-1185">Reference proteome</keyword>
<dbReference type="GO" id="GO:0055085">
    <property type="term" value="P:transmembrane transport"/>
    <property type="evidence" value="ECO:0007669"/>
    <property type="project" value="InterPro"/>
</dbReference>
<dbReference type="GO" id="GO:0016020">
    <property type="term" value="C:membrane"/>
    <property type="evidence" value="ECO:0007669"/>
    <property type="project" value="UniProtKB-SubCell"/>
</dbReference>
<dbReference type="EMBL" id="LN609530">
    <property type="protein sequence ID" value="CEF71306.1"/>
    <property type="molecule type" value="Genomic_DNA"/>
</dbReference>
<feature type="transmembrane region" description="Helical" evidence="5">
    <location>
        <begin position="302"/>
        <end position="323"/>
    </location>
</feature>
<dbReference type="Proteomes" id="UP000035682">
    <property type="component" value="Unplaced"/>
</dbReference>
<evidence type="ECO:0000313" key="7">
    <source>
        <dbReference type="EMBL" id="CEF71306.1"/>
    </source>
</evidence>
<accession>A0A090LNI2</accession>
<feature type="transmembrane region" description="Helical" evidence="5">
    <location>
        <begin position="429"/>
        <end position="462"/>
    </location>
</feature>
<dbReference type="PANTHER" id="PTHR11814">
    <property type="entry name" value="SULFATE TRANSPORTER"/>
    <property type="match status" value="1"/>
</dbReference>
<dbReference type="AlphaFoldDB" id="A0A090LNI2"/>
<dbReference type="WBParaSite" id="SRAE_X000063300.1">
    <property type="protein sequence ID" value="SRAE_X000063300.1"/>
    <property type="gene ID" value="WBGene00266192"/>
</dbReference>
<evidence type="ECO:0000256" key="4">
    <source>
        <dbReference type="ARBA" id="ARBA00023136"/>
    </source>
</evidence>
<organism evidence="7">
    <name type="scientific">Strongyloides ratti</name>
    <name type="common">Parasitic roundworm</name>
    <dbReference type="NCBI Taxonomy" id="34506"/>
    <lineage>
        <taxon>Eukaryota</taxon>
        <taxon>Metazoa</taxon>
        <taxon>Ecdysozoa</taxon>
        <taxon>Nematoda</taxon>
        <taxon>Chromadorea</taxon>
        <taxon>Rhabditida</taxon>
        <taxon>Tylenchina</taxon>
        <taxon>Panagrolaimomorpha</taxon>
        <taxon>Strongyloidoidea</taxon>
        <taxon>Strongyloididae</taxon>
        <taxon>Strongyloides</taxon>
    </lineage>
</organism>
<dbReference type="Gene3D" id="3.30.750.24">
    <property type="entry name" value="STAS domain"/>
    <property type="match status" value="1"/>
</dbReference>
<reference evidence="9" key="2">
    <citation type="submission" date="2020-12" db="UniProtKB">
        <authorList>
            <consortium name="WormBaseParasite"/>
        </authorList>
    </citation>
    <scope>IDENTIFICATION</scope>
</reference>
<dbReference type="SUPFAM" id="SSF52091">
    <property type="entry name" value="SpoIIaa-like"/>
    <property type="match status" value="1"/>
</dbReference>
<keyword evidence="2 5" id="KW-0812">Transmembrane</keyword>
<dbReference type="InterPro" id="IPR002645">
    <property type="entry name" value="STAS_dom"/>
</dbReference>
<dbReference type="InterPro" id="IPR001902">
    <property type="entry name" value="SLC26A/SulP_fam"/>
</dbReference>
<feature type="transmembrane region" description="Helical" evidence="5">
    <location>
        <begin position="272"/>
        <end position="290"/>
    </location>
</feature>
<feature type="transmembrane region" description="Helical" evidence="5">
    <location>
        <begin position="81"/>
        <end position="101"/>
    </location>
</feature>
<protein>
    <submittedName>
        <fullName evidence="7 9">FI18412p1</fullName>
    </submittedName>
</protein>
<feature type="transmembrane region" description="Helical" evidence="5">
    <location>
        <begin position="191"/>
        <end position="213"/>
    </location>
</feature>
<feature type="transmembrane region" description="Helical" evidence="5">
    <location>
        <begin position="48"/>
        <end position="69"/>
    </location>
</feature>
<evidence type="ECO:0000313" key="9">
    <source>
        <dbReference type="WBParaSite" id="SRAE_X000063300.1"/>
    </source>
</evidence>
<dbReference type="CDD" id="cd07042">
    <property type="entry name" value="STAS_SulP_like_sulfate_transporter"/>
    <property type="match status" value="1"/>
</dbReference>